<protein>
    <submittedName>
        <fullName evidence="1">Uncharacterized protein</fullName>
    </submittedName>
</protein>
<proteinExistence type="predicted"/>
<dbReference type="EMBL" id="CM000832">
    <property type="protein sequence ID" value="EET07242.1"/>
    <property type="molecule type" value="Genomic_DNA"/>
</dbReference>
<organism evidence="1">
    <name type="scientific">Burkholderia pseudomallei 1710a</name>
    <dbReference type="NCBI Taxonomy" id="320371"/>
    <lineage>
        <taxon>Bacteria</taxon>
        <taxon>Pseudomonadati</taxon>
        <taxon>Pseudomonadota</taxon>
        <taxon>Betaproteobacteria</taxon>
        <taxon>Burkholderiales</taxon>
        <taxon>Burkholderiaceae</taxon>
        <taxon>Burkholderia</taxon>
        <taxon>pseudomallei group</taxon>
    </lineage>
</organism>
<name>A0A0E1WCD6_BURPE</name>
<gene>
    <name evidence="1" type="ORF">BURPS1710A_3674</name>
</gene>
<accession>A0A0E1WCD6</accession>
<evidence type="ECO:0000313" key="1">
    <source>
        <dbReference type="EMBL" id="EET07242.1"/>
    </source>
</evidence>
<reference evidence="1" key="1">
    <citation type="submission" date="2009-05" db="EMBL/GenBank/DDBJ databases">
        <authorList>
            <person name="Harkins D.M."/>
            <person name="DeShazer D."/>
            <person name="Woods D.E."/>
            <person name="Brinkac L.M."/>
            <person name="Brown K.A."/>
            <person name="Hung G.C."/>
            <person name="Tuanyok A."/>
            <person name="Zhang B."/>
            <person name="Nierman W.C."/>
        </authorList>
    </citation>
    <scope>NUCLEOTIDE SEQUENCE [LARGE SCALE GENOMIC DNA]</scope>
    <source>
        <strain evidence="1">1710a</strain>
    </source>
</reference>
<dbReference type="Proteomes" id="UP000001812">
    <property type="component" value="Chromosome I"/>
</dbReference>
<sequence>MPCADAAHGENAWSARRITVAFPAKRADEIIRFNRRNLSFYSRGQ</sequence>
<dbReference type="HOGENOM" id="CLU_3197084_0_0_4"/>
<dbReference type="AlphaFoldDB" id="A0A0E1WCD6"/>